<keyword evidence="3" id="KW-0813">Transport</keyword>
<comment type="catalytic activity">
    <reaction evidence="8">
        <text>L-cystine(out) + H(+)(out) = L-cystine(in) + H(+)(in)</text>
        <dbReference type="Rhea" id="RHEA:66172"/>
        <dbReference type="ChEBI" id="CHEBI:15378"/>
        <dbReference type="ChEBI" id="CHEBI:35491"/>
    </reaction>
    <physiologicalReaction direction="left-to-right" evidence="8">
        <dbReference type="Rhea" id="RHEA:66173"/>
    </physiologicalReaction>
</comment>
<dbReference type="GO" id="GO:0012505">
    <property type="term" value="C:endomembrane system"/>
    <property type="evidence" value="ECO:0007669"/>
    <property type="project" value="UniProtKB-SubCell"/>
</dbReference>
<feature type="transmembrane region" description="Helical" evidence="9">
    <location>
        <begin position="14"/>
        <end position="35"/>
    </location>
</feature>
<evidence type="ECO:0000256" key="1">
    <source>
        <dbReference type="ARBA" id="ARBA00004127"/>
    </source>
</evidence>
<dbReference type="PANTHER" id="PTHR13131:SF5">
    <property type="entry name" value="CYSTINOSIN"/>
    <property type="match status" value="1"/>
</dbReference>
<keyword evidence="5" id="KW-0677">Repeat</keyword>
<gene>
    <name evidence="10" type="ORF">ILUMI_26572</name>
</gene>
<dbReference type="EMBL" id="VTPC01091129">
    <property type="protein sequence ID" value="KAF2879598.1"/>
    <property type="molecule type" value="Genomic_DNA"/>
</dbReference>
<feature type="transmembrane region" description="Helical" evidence="9">
    <location>
        <begin position="55"/>
        <end position="75"/>
    </location>
</feature>
<dbReference type="NCBIfam" id="TIGR00951">
    <property type="entry name" value="2A43"/>
    <property type="match status" value="1"/>
</dbReference>
<name>A0A8K0FYT4_IGNLU</name>
<dbReference type="AlphaFoldDB" id="A0A8K0FYT4"/>
<sequence>ADLYFIVAVYKNNAINTLSFVVGWIYFAAWALSYYPQIITNYMRKSVSGLNFDYLALNIVGFTLYSLFNLGLYFIPEVEDEYFQKYPGGLNPIQENDVFNTLHATLATSLLIAQCFLYETGGQKVSTTAKAILGIFAILLSSSLIISLINAMQWLNFLYFCSYIKLTITLIKYVPQALMNYRRKSTHGWSIGTVLLDFTGGVFSVLQMILNAYNY</sequence>
<feature type="transmembrane region" description="Helical" evidence="9">
    <location>
        <begin position="131"/>
        <end position="151"/>
    </location>
</feature>
<evidence type="ECO:0000256" key="5">
    <source>
        <dbReference type="ARBA" id="ARBA00022737"/>
    </source>
</evidence>
<keyword evidence="4 9" id="KW-0812">Transmembrane</keyword>
<evidence type="ECO:0000256" key="4">
    <source>
        <dbReference type="ARBA" id="ARBA00022692"/>
    </source>
</evidence>
<dbReference type="InterPro" id="IPR006603">
    <property type="entry name" value="PQ-loop_rpt"/>
</dbReference>
<dbReference type="SMART" id="SM00679">
    <property type="entry name" value="CTNS"/>
    <property type="match status" value="2"/>
</dbReference>
<evidence type="ECO:0000256" key="2">
    <source>
        <dbReference type="ARBA" id="ARBA00006855"/>
    </source>
</evidence>
<evidence type="ECO:0000256" key="9">
    <source>
        <dbReference type="SAM" id="Phobius"/>
    </source>
</evidence>
<dbReference type="Proteomes" id="UP000801492">
    <property type="component" value="Unassembled WGS sequence"/>
</dbReference>
<feature type="transmembrane region" description="Helical" evidence="9">
    <location>
        <begin position="98"/>
        <end position="119"/>
    </location>
</feature>
<evidence type="ECO:0000313" key="10">
    <source>
        <dbReference type="EMBL" id="KAF2879598.1"/>
    </source>
</evidence>
<feature type="non-terminal residue" evidence="10">
    <location>
        <position position="215"/>
    </location>
</feature>
<dbReference type="PANTHER" id="PTHR13131">
    <property type="entry name" value="CYSTINOSIN"/>
    <property type="match status" value="1"/>
</dbReference>
<comment type="caution">
    <text evidence="10">The sequence shown here is derived from an EMBL/GenBank/DDBJ whole genome shotgun (WGS) entry which is preliminary data.</text>
</comment>
<feature type="non-terminal residue" evidence="10">
    <location>
        <position position="1"/>
    </location>
</feature>
<dbReference type="Gene3D" id="1.20.1280.290">
    <property type="match status" value="2"/>
</dbReference>
<keyword evidence="11" id="KW-1185">Reference proteome</keyword>
<evidence type="ECO:0000256" key="3">
    <source>
        <dbReference type="ARBA" id="ARBA00022448"/>
    </source>
</evidence>
<dbReference type="Pfam" id="PF04193">
    <property type="entry name" value="PQ-loop"/>
    <property type="match status" value="2"/>
</dbReference>
<evidence type="ECO:0000256" key="7">
    <source>
        <dbReference type="ARBA" id="ARBA00023136"/>
    </source>
</evidence>
<evidence type="ECO:0000256" key="6">
    <source>
        <dbReference type="ARBA" id="ARBA00022989"/>
    </source>
</evidence>
<accession>A0A8K0FYT4</accession>
<comment type="subcellular location">
    <subcellularLocation>
        <location evidence="1">Endomembrane system</location>
        <topology evidence="1">Multi-pass membrane protein</topology>
    </subcellularLocation>
</comment>
<feature type="transmembrane region" description="Helical" evidence="9">
    <location>
        <begin position="187"/>
        <end position="210"/>
    </location>
</feature>
<proteinExistence type="inferred from homology"/>
<comment type="similarity">
    <text evidence="2">Belongs to the cystinosin family.</text>
</comment>
<keyword evidence="6 9" id="KW-1133">Transmembrane helix</keyword>
<feature type="transmembrane region" description="Helical" evidence="9">
    <location>
        <begin position="157"/>
        <end position="175"/>
    </location>
</feature>
<keyword evidence="7 9" id="KW-0472">Membrane</keyword>
<dbReference type="GO" id="GO:0015184">
    <property type="term" value="F:L-cystine transmembrane transporter activity"/>
    <property type="evidence" value="ECO:0007669"/>
    <property type="project" value="TreeGrafter"/>
</dbReference>
<dbReference type="GO" id="GO:0005765">
    <property type="term" value="C:lysosomal membrane"/>
    <property type="evidence" value="ECO:0007669"/>
    <property type="project" value="TreeGrafter"/>
</dbReference>
<protein>
    <recommendedName>
        <fullName evidence="12">Cystinosin</fullName>
    </recommendedName>
</protein>
<evidence type="ECO:0008006" key="12">
    <source>
        <dbReference type="Google" id="ProtNLM"/>
    </source>
</evidence>
<reference evidence="10" key="1">
    <citation type="submission" date="2019-08" db="EMBL/GenBank/DDBJ databases">
        <title>The genome of the North American firefly Photinus pyralis.</title>
        <authorList>
            <consortium name="Photinus pyralis genome working group"/>
            <person name="Fallon T.R."/>
            <person name="Sander Lower S.E."/>
            <person name="Weng J.-K."/>
        </authorList>
    </citation>
    <scope>NUCLEOTIDE SEQUENCE</scope>
    <source>
        <strain evidence="10">TRF0915ILg1</strain>
        <tissue evidence="10">Whole body</tissue>
    </source>
</reference>
<dbReference type="OrthoDB" id="75720at2759"/>
<evidence type="ECO:0000256" key="8">
    <source>
        <dbReference type="ARBA" id="ARBA00048473"/>
    </source>
</evidence>
<dbReference type="InterPro" id="IPR005282">
    <property type="entry name" value="LC_transporter"/>
</dbReference>
<evidence type="ECO:0000313" key="11">
    <source>
        <dbReference type="Proteomes" id="UP000801492"/>
    </source>
</evidence>
<organism evidence="10 11">
    <name type="scientific">Ignelater luminosus</name>
    <name type="common">Cucubano</name>
    <name type="synonym">Pyrophorus luminosus</name>
    <dbReference type="NCBI Taxonomy" id="2038154"/>
    <lineage>
        <taxon>Eukaryota</taxon>
        <taxon>Metazoa</taxon>
        <taxon>Ecdysozoa</taxon>
        <taxon>Arthropoda</taxon>
        <taxon>Hexapoda</taxon>
        <taxon>Insecta</taxon>
        <taxon>Pterygota</taxon>
        <taxon>Neoptera</taxon>
        <taxon>Endopterygota</taxon>
        <taxon>Coleoptera</taxon>
        <taxon>Polyphaga</taxon>
        <taxon>Elateriformia</taxon>
        <taxon>Elateroidea</taxon>
        <taxon>Elateridae</taxon>
        <taxon>Agrypninae</taxon>
        <taxon>Pyrophorini</taxon>
        <taxon>Ignelater</taxon>
    </lineage>
</organism>